<evidence type="ECO:0000313" key="2">
    <source>
        <dbReference type="Proteomes" id="UP000239388"/>
    </source>
</evidence>
<dbReference type="InterPro" id="IPR009199">
    <property type="entry name" value="PhoPQ-act_pathogen-rel_PqaA"/>
</dbReference>
<sequence length="525" mass="58501">MVLSRKKGSTFYLDSRGNPIENERKISLSLKPNSKGRGIQYELHCAYTSPNAHSSFGDTPLIPSPAFVRLIVGCFSCVTVSLLANFAQAVEPSEALAAYVQKADDSYGWKVRSQTKIGPCSVNELILTSQTWRDLVWQHRLFVIVPEGVAEETDAVLVIGGGSWKEEYAETPAGGETSLPKEASLLSVYAQQIGCPVAVLLNVPRQPIFDGRREDEIIALTFDKYLKTGESDWPLLLPMVKSAVRAMDAMQEFAAQKLDIKIDGFTVTGASKRGWTTWLVSAVDPRVQGLAPMVIDTLNMEAQLKHQIASYGKPSQQIEDYTELDLHRRMATEEGTNLRTIVDPYSYRDQITQPKLIFLGTNDAYWTVDSLNLYWNDLKGKKYVVYVPNAGHGLANDWLRIFGGLRALRRHVDDLKPLPNLDWNYTEATGDQPLKLDVTPNEKAAMVKLWTADAPTRDFRQSKWTSQVVPRSEAGNALSEIARPESGYRAAFAEVTYSHDKVPFYLSTTMRVLEAKDTEKVGGGE</sequence>
<accession>A0A2S8F4U5</accession>
<gene>
    <name evidence="1" type="ORF">C5Y98_28485</name>
</gene>
<dbReference type="PANTHER" id="PTHR31497">
    <property type="entry name" value="AUTOCRINE PROLIFERATION REPRESSOR PROTEIN A"/>
    <property type="match status" value="1"/>
</dbReference>
<dbReference type="EMBL" id="PUIB01000028">
    <property type="protein sequence ID" value="PQO27185.1"/>
    <property type="molecule type" value="Genomic_DNA"/>
</dbReference>
<comment type="caution">
    <text evidence="1">The sequence shown here is derived from an EMBL/GenBank/DDBJ whole genome shotgun (WGS) entry which is preliminary data.</text>
</comment>
<organism evidence="1 2">
    <name type="scientific">Blastopirellula marina</name>
    <dbReference type="NCBI Taxonomy" id="124"/>
    <lineage>
        <taxon>Bacteria</taxon>
        <taxon>Pseudomonadati</taxon>
        <taxon>Planctomycetota</taxon>
        <taxon>Planctomycetia</taxon>
        <taxon>Pirellulales</taxon>
        <taxon>Pirellulaceae</taxon>
        <taxon>Blastopirellula</taxon>
    </lineage>
</organism>
<reference evidence="1 2" key="1">
    <citation type="submission" date="2018-02" db="EMBL/GenBank/DDBJ databases">
        <title>Comparative genomes isolates from brazilian mangrove.</title>
        <authorList>
            <person name="Araujo J.E."/>
            <person name="Taketani R.G."/>
            <person name="Silva M.C.P."/>
            <person name="Loureco M.V."/>
            <person name="Andreote F.D."/>
        </authorList>
    </citation>
    <scope>NUCLEOTIDE SEQUENCE [LARGE SCALE GENOMIC DNA]</scope>
    <source>
        <strain evidence="1 2">NAP PRIS-MGV</strain>
    </source>
</reference>
<proteinExistence type="predicted"/>
<dbReference type="Gene3D" id="3.40.50.1820">
    <property type="entry name" value="alpha/beta hydrolase"/>
    <property type="match status" value="1"/>
</dbReference>
<name>A0A2S8F4U5_9BACT</name>
<dbReference type="InterPro" id="IPR029058">
    <property type="entry name" value="AB_hydrolase_fold"/>
</dbReference>
<dbReference type="SUPFAM" id="SSF53474">
    <property type="entry name" value="alpha/beta-Hydrolases"/>
    <property type="match status" value="1"/>
</dbReference>
<evidence type="ECO:0000313" key="1">
    <source>
        <dbReference type="EMBL" id="PQO27185.1"/>
    </source>
</evidence>
<dbReference type="Pfam" id="PF10142">
    <property type="entry name" value="PhoPQ_related"/>
    <property type="match status" value="1"/>
</dbReference>
<dbReference type="Proteomes" id="UP000239388">
    <property type="component" value="Unassembled WGS sequence"/>
</dbReference>
<dbReference type="PANTHER" id="PTHR31497:SF0">
    <property type="entry name" value="AUTOCRINE PROLIFERATION REPRESSOR PROTEIN A"/>
    <property type="match status" value="1"/>
</dbReference>
<dbReference type="AlphaFoldDB" id="A0A2S8F4U5"/>
<protein>
    <submittedName>
        <fullName evidence="1">PhoPQ-activated pathogenicity protein</fullName>
    </submittedName>
</protein>